<reference evidence="3" key="1">
    <citation type="submission" date="2017-09" db="EMBL/GenBank/DDBJ databases">
        <title>Depth-based differentiation of microbial function through sediment-hosted aquifers and enrichment of novel symbionts in the deep terrestrial subsurface.</title>
        <authorList>
            <person name="Probst A.J."/>
            <person name="Ladd B."/>
            <person name="Jarett J.K."/>
            <person name="Geller-Mcgrath D.E."/>
            <person name="Sieber C.M.K."/>
            <person name="Emerson J.B."/>
            <person name="Anantharaman K."/>
            <person name="Thomas B.C."/>
            <person name="Malmstrom R."/>
            <person name="Stieglmeier M."/>
            <person name="Klingl A."/>
            <person name="Woyke T."/>
            <person name="Ryan C.M."/>
            <person name="Banfield J.F."/>
        </authorList>
    </citation>
    <scope>NUCLEOTIDE SEQUENCE [LARGE SCALE GENOMIC DNA]</scope>
</reference>
<dbReference type="CDD" id="cd04186">
    <property type="entry name" value="GT_2_like_c"/>
    <property type="match status" value="1"/>
</dbReference>
<dbReference type="PANTHER" id="PTHR43179:SF7">
    <property type="entry name" value="RHAMNOSYLTRANSFERASE WBBL"/>
    <property type="match status" value="1"/>
</dbReference>
<evidence type="ECO:0000313" key="3">
    <source>
        <dbReference type="Proteomes" id="UP000230543"/>
    </source>
</evidence>
<feature type="domain" description="Glycosyltransferase 2-like" evidence="1">
    <location>
        <begin position="7"/>
        <end position="162"/>
    </location>
</feature>
<dbReference type="Proteomes" id="UP000230543">
    <property type="component" value="Unassembled WGS sequence"/>
</dbReference>
<organism evidence="2 3">
    <name type="scientific">Candidatus Komeilibacteria bacterium CG10_big_fil_rev_8_21_14_0_10_41_13</name>
    <dbReference type="NCBI Taxonomy" id="1974476"/>
    <lineage>
        <taxon>Bacteria</taxon>
        <taxon>Candidatus Komeiliibacteriota</taxon>
    </lineage>
</organism>
<dbReference type="Gene3D" id="3.90.550.10">
    <property type="entry name" value="Spore Coat Polysaccharide Biosynthesis Protein SpsA, Chain A"/>
    <property type="match status" value="1"/>
</dbReference>
<comment type="caution">
    <text evidence="2">The sequence shown here is derived from an EMBL/GenBank/DDBJ whole genome shotgun (WGS) entry which is preliminary data.</text>
</comment>
<evidence type="ECO:0000313" key="2">
    <source>
        <dbReference type="EMBL" id="PIT90182.1"/>
    </source>
</evidence>
<evidence type="ECO:0000259" key="1">
    <source>
        <dbReference type="Pfam" id="PF00535"/>
    </source>
</evidence>
<name>A0A2M6WBM0_9BACT</name>
<protein>
    <recommendedName>
        <fullName evidence="1">Glycosyltransferase 2-like domain-containing protein</fullName>
    </recommendedName>
</protein>
<gene>
    <name evidence="2" type="ORF">COU22_03575</name>
</gene>
<dbReference type="InterPro" id="IPR001173">
    <property type="entry name" value="Glyco_trans_2-like"/>
</dbReference>
<sequence length="273" mass="31881">MNNPKISIVILNYKQKGLIKYSLKSLQSLDIALAHEIIVVDNNSADGLEEMIKNEFMRVKFIQSGENKGFAFGNNFGIKAASGDYVLILNPDVRLEQGMIEKLYQFMEDYPKAGVAGPKIFNPDGSLQYTCLRFPDWRLPFFRRTVLGKTKAGLKWTDNYFMTDWDHQENKEVDWLFGACLMIRKKAISEVGLLDERYFLYMEDLDWCRRFNQAGWQIWYVVGAKAIHFHHRQSAETGGIFSLFSKSARIHFTSWLKYFFKFRKKGFTVRQTL</sequence>
<dbReference type="InterPro" id="IPR029044">
    <property type="entry name" value="Nucleotide-diphossugar_trans"/>
</dbReference>
<dbReference type="SUPFAM" id="SSF53448">
    <property type="entry name" value="Nucleotide-diphospho-sugar transferases"/>
    <property type="match status" value="1"/>
</dbReference>
<dbReference type="PANTHER" id="PTHR43179">
    <property type="entry name" value="RHAMNOSYLTRANSFERASE WBBL"/>
    <property type="match status" value="1"/>
</dbReference>
<dbReference type="EMBL" id="PFBO01000126">
    <property type="protein sequence ID" value="PIT90182.1"/>
    <property type="molecule type" value="Genomic_DNA"/>
</dbReference>
<dbReference type="AlphaFoldDB" id="A0A2M6WBM0"/>
<proteinExistence type="predicted"/>
<accession>A0A2M6WBM0</accession>
<dbReference type="Pfam" id="PF00535">
    <property type="entry name" value="Glycos_transf_2"/>
    <property type="match status" value="1"/>
</dbReference>